<keyword evidence="2 7" id="KW-0732">Signal</keyword>
<evidence type="ECO:0000313" key="10">
    <source>
        <dbReference type="Proteomes" id="UP000717585"/>
    </source>
</evidence>
<feature type="chain" id="PRO_5035337523" description="Phospholipase B-like" evidence="7">
    <location>
        <begin position="18"/>
        <end position="592"/>
    </location>
</feature>
<evidence type="ECO:0000256" key="4">
    <source>
        <dbReference type="ARBA" id="ARBA00022963"/>
    </source>
</evidence>
<dbReference type="GO" id="GO:0009395">
    <property type="term" value="P:phospholipid catabolic process"/>
    <property type="evidence" value="ECO:0007669"/>
    <property type="project" value="TreeGrafter"/>
</dbReference>
<keyword evidence="8" id="KW-1133">Transmembrane helix</keyword>
<evidence type="ECO:0000313" key="9">
    <source>
        <dbReference type="EMBL" id="KAG9393948.1"/>
    </source>
</evidence>
<dbReference type="EMBL" id="JAHDYR010000019">
    <property type="protein sequence ID" value="KAG9393948.1"/>
    <property type="molecule type" value="Genomic_DNA"/>
</dbReference>
<dbReference type="Gene3D" id="3.60.60.30">
    <property type="match status" value="1"/>
</dbReference>
<reference evidence="9" key="1">
    <citation type="submission" date="2021-05" db="EMBL/GenBank/DDBJ databases">
        <title>A free-living protist that lacks canonical eukaryotic 1 DNA replication and segregation systems.</title>
        <authorList>
            <person name="Salas-Leiva D.E."/>
            <person name="Tromer E.C."/>
            <person name="Curtis B.A."/>
            <person name="Jerlstrom-Hultqvist J."/>
            <person name="Kolisko M."/>
            <person name="Yi Z."/>
            <person name="Salas-Leiva J.S."/>
            <person name="Gallot-Lavallee L."/>
            <person name="Kops G.J.P.L."/>
            <person name="Archibald J.M."/>
            <person name="Simpson A.G.B."/>
            <person name="Roger A.J."/>
        </authorList>
    </citation>
    <scope>NUCLEOTIDE SEQUENCE</scope>
    <source>
        <strain evidence="9">BICM</strain>
    </source>
</reference>
<evidence type="ECO:0000256" key="3">
    <source>
        <dbReference type="ARBA" id="ARBA00022801"/>
    </source>
</evidence>
<dbReference type="GO" id="GO:0005576">
    <property type="term" value="C:extracellular region"/>
    <property type="evidence" value="ECO:0007669"/>
    <property type="project" value="TreeGrafter"/>
</dbReference>
<evidence type="ECO:0000256" key="7">
    <source>
        <dbReference type="RuleBase" id="RU364138"/>
    </source>
</evidence>
<dbReference type="GO" id="GO:0004620">
    <property type="term" value="F:phospholipase activity"/>
    <property type="evidence" value="ECO:0007669"/>
    <property type="project" value="InterPro"/>
</dbReference>
<evidence type="ECO:0000256" key="2">
    <source>
        <dbReference type="ARBA" id="ARBA00022729"/>
    </source>
</evidence>
<proteinExistence type="inferred from homology"/>
<keyword evidence="8" id="KW-0472">Membrane</keyword>
<feature type="signal peptide" evidence="7">
    <location>
        <begin position="1"/>
        <end position="17"/>
    </location>
</feature>
<dbReference type="EC" id="3.1.1.-" evidence="7"/>
<feature type="transmembrane region" description="Helical" evidence="8">
    <location>
        <begin position="537"/>
        <end position="570"/>
    </location>
</feature>
<name>A0A8J6B1W6_9EUKA</name>
<protein>
    <recommendedName>
        <fullName evidence="7">Phospholipase B-like</fullName>
        <ecNumber evidence="7">3.1.1.-</ecNumber>
    </recommendedName>
</protein>
<dbReference type="PANTHER" id="PTHR12370">
    <property type="entry name" value="PHOSPHOLIPASE B-RELATED"/>
    <property type="match status" value="1"/>
</dbReference>
<dbReference type="AlphaFoldDB" id="A0A8J6B1W6"/>
<comment type="function">
    <text evidence="7">Putative phospholipase.</text>
</comment>
<evidence type="ECO:0000256" key="6">
    <source>
        <dbReference type="ARBA" id="ARBA00023180"/>
    </source>
</evidence>
<keyword evidence="5 7" id="KW-0443">Lipid metabolism</keyword>
<dbReference type="Proteomes" id="UP000717585">
    <property type="component" value="Unassembled WGS sequence"/>
</dbReference>
<comment type="similarity">
    <text evidence="1 7">Belongs to the phospholipase B-like family.</text>
</comment>
<keyword evidence="4 7" id="KW-0442">Lipid degradation</keyword>
<sequence>MFSRILCALLLIGVVTCANNRFASVVIGHDDTDFSIKHTFNKDATAFGNVIDGVSEEGFRRLHIDTSSSEKPVRVAYAAGVLEGYLTAQSIYENYMNSFDSNQYLFNNTVCPPMQTYMNTNYNFLSTYPKEHLKDPYWNRVYLAMVQMEGIVDGYNEGRGSNPKLSSIDIFRLNMIGECDDLEGVLCPATAALKDIDTRMHCTGAVRMLPDKSDIFMSHDTWSGYSTMNRVMKDYRLNLGTPSNAVSFSSYPGMTYSTDDFYITEQLTVIETTFHVWNTSLYDYLDAATTVPTFIRAQVANSLATNGAEWAEIFKRRNSGTYNNQWLVLDLKHFEAGHSLMPWTVTRLEQMPGPYVVYEDATAELEQVGWIASINAPAIKYIQDVSGYSTLPPAQANYFAYKTQARWDIFSHEMDDVTSYDLFKKFMRHNSWKTDTYARGDPGGSIASRYDLRPAPVAGHVAAPFGCTDSKTTRVGHFKTRTFDVVVGPTTDGDLPHWVYSTAKWDVPHRGIPDDMSVFDYVAFDGTGPYAPTALRWYMIVAGVLVLVAFTLLMCAACGVLVGSTTAWAIWHKKRGSSAADLEYQPIDMEED</sequence>
<dbReference type="InterPro" id="IPR007000">
    <property type="entry name" value="PLipase_B-like"/>
</dbReference>
<keyword evidence="8" id="KW-0812">Transmembrane</keyword>
<comment type="caution">
    <text evidence="9">The sequence shown here is derived from an EMBL/GenBank/DDBJ whole genome shotgun (WGS) entry which is preliminary data.</text>
</comment>
<dbReference type="OrthoDB" id="419508at2759"/>
<evidence type="ECO:0000256" key="8">
    <source>
        <dbReference type="SAM" id="Phobius"/>
    </source>
</evidence>
<accession>A0A8J6B1W6</accession>
<evidence type="ECO:0000256" key="1">
    <source>
        <dbReference type="ARBA" id="ARBA00007835"/>
    </source>
</evidence>
<evidence type="ECO:0000256" key="5">
    <source>
        <dbReference type="ARBA" id="ARBA00023098"/>
    </source>
</evidence>
<dbReference type="Pfam" id="PF04916">
    <property type="entry name" value="Phospholip_B"/>
    <property type="match status" value="1"/>
</dbReference>
<organism evidence="9 10">
    <name type="scientific">Carpediemonas membranifera</name>
    <dbReference type="NCBI Taxonomy" id="201153"/>
    <lineage>
        <taxon>Eukaryota</taxon>
        <taxon>Metamonada</taxon>
        <taxon>Carpediemonas-like organisms</taxon>
        <taxon>Carpediemonas</taxon>
    </lineage>
</organism>
<dbReference type="PANTHER" id="PTHR12370:SF3">
    <property type="entry name" value="PHOSPHOLIPASE B-LIKE 2-RELATED"/>
    <property type="match status" value="1"/>
</dbReference>
<keyword evidence="3 7" id="KW-0378">Hydrolase</keyword>
<keyword evidence="10" id="KW-1185">Reference proteome</keyword>
<keyword evidence="6" id="KW-0325">Glycoprotein</keyword>
<gene>
    <name evidence="9" type="ORF">J8273_4548</name>
</gene>